<keyword evidence="1" id="KW-0812">Transmembrane</keyword>
<organism evidence="2 3">
    <name type="scientific">Strongyloides papillosus</name>
    <name type="common">Intestinal threadworm</name>
    <dbReference type="NCBI Taxonomy" id="174720"/>
    <lineage>
        <taxon>Eukaryota</taxon>
        <taxon>Metazoa</taxon>
        <taxon>Ecdysozoa</taxon>
        <taxon>Nematoda</taxon>
        <taxon>Chromadorea</taxon>
        <taxon>Rhabditida</taxon>
        <taxon>Tylenchina</taxon>
        <taxon>Panagrolaimomorpha</taxon>
        <taxon>Strongyloidoidea</taxon>
        <taxon>Strongyloididae</taxon>
        <taxon>Strongyloides</taxon>
    </lineage>
</organism>
<reference evidence="3" key="1">
    <citation type="submission" date="2017-02" db="UniProtKB">
        <authorList>
            <consortium name="WormBaseParasite"/>
        </authorList>
    </citation>
    <scope>IDENTIFICATION</scope>
</reference>
<evidence type="ECO:0000313" key="3">
    <source>
        <dbReference type="WBParaSite" id="SPAL_0001079600.1"/>
    </source>
</evidence>
<keyword evidence="1" id="KW-0472">Membrane</keyword>
<evidence type="ECO:0000313" key="2">
    <source>
        <dbReference type="Proteomes" id="UP000046392"/>
    </source>
</evidence>
<feature type="transmembrane region" description="Helical" evidence="1">
    <location>
        <begin position="31"/>
        <end position="51"/>
    </location>
</feature>
<evidence type="ECO:0000256" key="1">
    <source>
        <dbReference type="SAM" id="Phobius"/>
    </source>
</evidence>
<proteinExistence type="predicted"/>
<protein>
    <submittedName>
        <fullName evidence="3">TLC domain-containing protein</fullName>
    </submittedName>
</protein>
<keyword evidence="2" id="KW-1185">Reference proteome</keyword>
<keyword evidence="1" id="KW-1133">Transmembrane helix</keyword>
<sequence length="140" mass="15440">MSELQDDLKSLTLYAVVCIVCHVLGKYGDSFLLISYNYVLAISLHLLHMALHHDFDHVRRNRRASGNSIPLRRRTAPPAPPSIIRPVTLGGTELDYSNTPTAGVSSDQEILSDDAHAAADAGETVPWTNPFNVDIYRRTG</sequence>
<name>A0A0N5BYD5_STREA</name>
<dbReference type="WBParaSite" id="SPAL_0001079600.1">
    <property type="protein sequence ID" value="SPAL_0001079600.1"/>
    <property type="gene ID" value="SPAL_0001079600"/>
</dbReference>
<dbReference type="Proteomes" id="UP000046392">
    <property type="component" value="Unplaced"/>
</dbReference>
<dbReference type="AlphaFoldDB" id="A0A0N5BYD5"/>
<accession>A0A0N5BYD5</accession>